<dbReference type="Proteomes" id="UP001339167">
    <property type="component" value="Unassembled WGS sequence"/>
</dbReference>
<gene>
    <name evidence="2" type="ORF">QWF21_10370</name>
</gene>
<reference evidence="2 3" key="1">
    <citation type="submission" date="2023-06" db="EMBL/GenBank/DDBJ databases">
        <title>Alkalimonas sp., MEB004 an alkaliphilic bacterium isolated from Lonar Lake, India.</title>
        <authorList>
            <person name="Joshi A."/>
            <person name="Thite S."/>
        </authorList>
    </citation>
    <scope>NUCLEOTIDE SEQUENCE [LARGE SCALE GENOMIC DNA]</scope>
    <source>
        <strain evidence="2 3">MEB004</strain>
    </source>
</reference>
<comment type="caution">
    <text evidence="2">The sequence shown here is derived from an EMBL/GenBank/DDBJ whole genome shotgun (WGS) entry which is preliminary data.</text>
</comment>
<evidence type="ECO:0000313" key="2">
    <source>
        <dbReference type="EMBL" id="MEE2024651.1"/>
    </source>
</evidence>
<dbReference type="Pfam" id="PF07963">
    <property type="entry name" value="N_methyl"/>
    <property type="match status" value="1"/>
</dbReference>
<keyword evidence="1" id="KW-1133">Transmembrane helix</keyword>
<dbReference type="RefSeq" id="WP_330087978.1">
    <property type="nucleotide sequence ID" value="NZ_JAUGZK010000006.1"/>
</dbReference>
<dbReference type="Pfam" id="PF16732">
    <property type="entry name" value="ComP_DUS"/>
    <property type="match status" value="1"/>
</dbReference>
<dbReference type="NCBIfam" id="TIGR02532">
    <property type="entry name" value="IV_pilin_GFxxxE"/>
    <property type="match status" value="1"/>
</dbReference>
<dbReference type="SUPFAM" id="SSF54523">
    <property type="entry name" value="Pili subunits"/>
    <property type="match status" value="1"/>
</dbReference>
<keyword evidence="1" id="KW-0812">Transmembrane</keyword>
<name>A0ABU7JGS5_9GAMM</name>
<proteinExistence type="predicted"/>
<dbReference type="InterPro" id="IPR045584">
    <property type="entry name" value="Pilin-like"/>
</dbReference>
<keyword evidence="3" id="KW-1185">Reference proteome</keyword>
<feature type="transmembrane region" description="Helical" evidence="1">
    <location>
        <begin position="20"/>
        <end position="41"/>
    </location>
</feature>
<dbReference type="EMBL" id="JAUGZK010000006">
    <property type="protein sequence ID" value="MEE2024651.1"/>
    <property type="molecule type" value="Genomic_DNA"/>
</dbReference>
<dbReference type="Gene3D" id="3.30.700.10">
    <property type="entry name" value="Glycoprotein, Type 4 Pilin"/>
    <property type="match status" value="1"/>
</dbReference>
<organism evidence="2 3">
    <name type="scientific">Alkalimonas mucilaginosa</name>
    <dbReference type="NCBI Taxonomy" id="3057676"/>
    <lineage>
        <taxon>Bacteria</taxon>
        <taxon>Pseudomonadati</taxon>
        <taxon>Pseudomonadota</taxon>
        <taxon>Gammaproteobacteria</taxon>
        <taxon>Alkalimonas</taxon>
    </lineage>
</organism>
<sequence>MAGDDKLMRTSNVTQQGITLIELMIVVVIFGLLASVAYPSYQNHVLRSHRTAATGCLLELSQFMERTYTQNMRYNPEDFVLPQLQCRQETSDRFEYSSEQAQRTYTLTATAIGVQINDTACASLGMNQAGTKLVGGRDDVVAVKHCW</sequence>
<dbReference type="InterPro" id="IPR031982">
    <property type="entry name" value="PilE-like"/>
</dbReference>
<keyword evidence="1" id="KW-0472">Membrane</keyword>
<accession>A0ABU7JGS5</accession>
<evidence type="ECO:0000313" key="3">
    <source>
        <dbReference type="Proteomes" id="UP001339167"/>
    </source>
</evidence>
<protein>
    <submittedName>
        <fullName evidence="2">Type IV pilin protein</fullName>
    </submittedName>
</protein>
<evidence type="ECO:0000256" key="1">
    <source>
        <dbReference type="SAM" id="Phobius"/>
    </source>
</evidence>
<dbReference type="PROSITE" id="PS00409">
    <property type="entry name" value="PROKAR_NTER_METHYL"/>
    <property type="match status" value="1"/>
</dbReference>
<dbReference type="InterPro" id="IPR012902">
    <property type="entry name" value="N_methyl_site"/>
</dbReference>